<evidence type="ECO:0000313" key="3">
    <source>
        <dbReference type="Proteomes" id="UP000178495"/>
    </source>
</evidence>
<dbReference type="InterPro" id="IPR012902">
    <property type="entry name" value="N_methyl_site"/>
</dbReference>
<gene>
    <name evidence="2" type="ORF">A3A43_00775</name>
</gene>
<feature type="transmembrane region" description="Helical" evidence="1">
    <location>
        <begin position="20"/>
        <end position="41"/>
    </location>
</feature>
<sequence>MERGERSVARQQGFTMAELLVAIGLFSVVVAIAAGGFVNALRAQSQAAALIAANSNVSLALEQMAREIRTGFEFCAGAQVCAPASNPVVKDELVFKNARSETVTYRLANNAIERGVDGANFAKITGDNAVIRSLSFLPFGNLGAGVGDAYQPRVTISVGVSANERGLASSVTNLQTTVSARLPLDL</sequence>
<evidence type="ECO:0008006" key="4">
    <source>
        <dbReference type="Google" id="ProtNLM"/>
    </source>
</evidence>
<dbReference type="Pfam" id="PF07963">
    <property type="entry name" value="N_methyl"/>
    <property type="match status" value="1"/>
</dbReference>
<reference evidence="2 3" key="1">
    <citation type="journal article" date="2016" name="Nat. Commun.">
        <title>Thousands of microbial genomes shed light on interconnected biogeochemical processes in an aquifer system.</title>
        <authorList>
            <person name="Anantharaman K."/>
            <person name="Brown C.T."/>
            <person name="Hug L.A."/>
            <person name="Sharon I."/>
            <person name="Castelle C.J."/>
            <person name="Probst A.J."/>
            <person name="Thomas B.C."/>
            <person name="Singh A."/>
            <person name="Wilkins M.J."/>
            <person name="Karaoz U."/>
            <person name="Brodie E.L."/>
            <person name="Williams K.H."/>
            <person name="Hubbard S.S."/>
            <person name="Banfield J.F."/>
        </authorList>
    </citation>
    <scope>NUCLEOTIDE SEQUENCE [LARGE SCALE GENOMIC DNA]</scope>
</reference>
<protein>
    <recommendedName>
        <fullName evidence="4">Prepilin-type N-terminal cleavage/methylation domain-containing protein</fullName>
    </recommendedName>
</protein>
<dbReference type="Proteomes" id="UP000178495">
    <property type="component" value="Unassembled WGS sequence"/>
</dbReference>
<dbReference type="InterPro" id="IPR045584">
    <property type="entry name" value="Pilin-like"/>
</dbReference>
<keyword evidence="1" id="KW-0472">Membrane</keyword>
<dbReference type="SUPFAM" id="SSF54523">
    <property type="entry name" value="Pili subunits"/>
    <property type="match status" value="1"/>
</dbReference>
<comment type="caution">
    <text evidence="2">The sequence shown here is derived from an EMBL/GenBank/DDBJ whole genome shotgun (WGS) entry which is preliminary data.</text>
</comment>
<evidence type="ECO:0000313" key="2">
    <source>
        <dbReference type="EMBL" id="OGZ00711.1"/>
    </source>
</evidence>
<keyword evidence="1" id="KW-0812">Transmembrane</keyword>
<accession>A0A1G2CJ76</accession>
<dbReference type="STRING" id="1798652.A3A43_00775"/>
<proteinExistence type="predicted"/>
<organism evidence="2 3">
    <name type="scientific">Candidatus Liptonbacteria bacterium RIFCSPLOWO2_01_FULL_56_20</name>
    <dbReference type="NCBI Taxonomy" id="1798652"/>
    <lineage>
        <taxon>Bacteria</taxon>
        <taxon>Candidatus Liptoniibacteriota</taxon>
    </lineage>
</organism>
<name>A0A1G2CJ76_9BACT</name>
<dbReference type="NCBIfam" id="TIGR02532">
    <property type="entry name" value="IV_pilin_GFxxxE"/>
    <property type="match status" value="1"/>
</dbReference>
<dbReference type="EMBL" id="MHLC01000028">
    <property type="protein sequence ID" value="OGZ00711.1"/>
    <property type="molecule type" value="Genomic_DNA"/>
</dbReference>
<keyword evidence="1" id="KW-1133">Transmembrane helix</keyword>
<dbReference type="AlphaFoldDB" id="A0A1G2CJ76"/>
<evidence type="ECO:0000256" key="1">
    <source>
        <dbReference type="SAM" id="Phobius"/>
    </source>
</evidence>